<comment type="caution">
    <text evidence="2">The sequence shown here is derived from an EMBL/GenBank/DDBJ whole genome shotgun (WGS) entry which is preliminary data.</text>
</comment>
<evidence type="ECO:0000313" key="2">
    <source>
        <dbReference type="EMBL" id="GHH79055.1"/>
    </source>
</evidence>
<dbReference type="GeneID" id="95355973"/>
<proteinExistence type="predicted"/>
<dbReference type="Proteomes" id="UP000617734">
    <property type="component" value="Unassembled WGS sequence"/>
</dbReference>
<sequence length="169" mass="18819">MPVEGPDLYRGDHHPQVGADILALPTAQLQRIALIRISQLTRGEVRGAALEAMARHPDLSDLRKLYFDLSQNEFRVVGGRAPQWRIVYRLRDALPGPDARMLLQVVAVGARAASEVYQLAGTRLERQSIVRAPAPQQSPSRAAAAPRRSLAEAQRLAVERLRHAQSRRR</sequence>
<organism evidence="2 3">
    <name type="scientific">Kitasatospora indigofera</name>
    <dbReference type="NCBI Taxonomy" id="67307"/>
    <lineage>
        <taxon>Bacteria</taxon>
        <taxon>Bacillati</taxon>
        <taxon>Actinomycetota</taxon>
        <taxon>Actinomycetes</taxon>
        <taxon>Kitasatosporales</taxon>
        <taxon>Streptomycetaceae</taxon>
        <taxon>Kitasatospora</taxon>
    </lineage>
</organism>
<gene>
    <name evidence="2" type="ORF">GCM10018781_56200</name>
</gene>
<reference evidence="2" key="2">
    <citation type="submission" date="2020-09" db="EMBL/GenBank/DDBJ databases">
        <authorList>
            <person name="Sun Q."/>
            <person name="Ohkuma M."/>
        </authorList>
    </citation>
    <scope>NUCLEOTIDE SEQUENCE</scope>
    <source>
        <strain evidence="2">JCM 4646</strain>
    </source>
</reference>
<reference evidence="2" key="1">
    <citation type="journal article" date="2014" name="Int. J. Syst. Evol. Microbiol.">
        <title>Complete genome sequence of Corynebacterium casei LMG S-19264T (=DSM 44701T), isolated from a smear-ripened cheese.</title>
        <authorList>
            <consortium name="US DOE Joint Genome Institute (JGI-PGF)"/>
            <person name="Walter F."/>
            <person name="Albersmeier A."/>
            <person name="Kalinowski J."/>
            <person name="Ruckert C."/>
        </authorList>
    </citation>
    <scope>NUCLEOTIDE SEQUENCE</scope>
    <source>
        <strain evidence="2">JCM 4646</strain>
    </source>
</reference>
<dbReference type="AlphaFoldDB" id="A0A919G6R4"/>
<dbReference type="EMBL" id="BNBO01000040">
    <property type="protein sequence ID" value="GHH79055.1"/>
    <property type="molecule type" value="Genomic_DNA"/>
</dbReference>
<evidence type="ECO:0000256" key="1">
    <source>
        <dbReference type="SAM" id="MobiDB-lite"/>
    </source>
</evidence>
<keyword evidence="3" id="KW-1185">Reference proteome</keyword>
<feature type="region of interest" description="Disordered" evidence="1">
    <location>
        <begin position="130"/>
        <end position="150"/>
    </location>
</feature>
<protein>
    <submittedName>
        <fullName evidence="2">Uncharacterized protein</fullName>
    </submittedName>
</protein>
<feature type="compositionally biased region" description="Low complexity" evidence="1">
    <location>
        <begin position="131"/>
        <end position="150"/>
    </location>
</feature>
<dbReference type="RefSeq" id="WP_190213716.1">
    <property type="nucleotide sequence ID" value="NZ_BNBO01000040.1"/>
</dbReference>
<name>A0A919G6R4_9ACTN</name>
<evidence type="ECO:0000313" key="3">
    <source>
        <dbReference type="Proteomes" id="UP000617734"/>
    </source>
</evidence>
<accession>A0A919G6R4</accession>